<evidence type="ECO:0000256" key="2">
    <source>
        <dbReference type="ARBA" id="ARBA00022729"/>
    </source>
</evidence>
<feature type="signal peptide" evidence="7">
    <location>
        <begin position="1"/>
        <end position="23"/>
    </location>
</feature>
<reference evidence="8" key="2">
    <citation type="submission" date="2025-08" db="UniProtKB">
        <authorList>
            <consortium name="Ensembl"/>
        </authorList>
    </citation>
    <scope>IDENTIFICATION</scope>
</reference>
<evidence type="ECO:0000256" key="6">
    <source>
        <dbReference type="SAM" id="Phobius"/>
    </source>
</evidence>
<feature type="transmembrane region" description="Helical" evidence="6">
    <location>
        <begin position="211"/>
        <end position="236"/>
    </location>
</feature>
<feature type="compositionally biased region" description="Basic and acidic residues" evidence="5">
    <location>
        <begin position="496"/>
        <end position="506"/>
    </location>
</feature>
<feature type="compositionally biased region" description="Basic and acidic residues" evidence="5">
    <location>
        <begin position="412"/>
        <end position="423"/>
    </location>
</feature>
<dbReference type="GeneTree" id="ENSGT00610000086518"/>
<feature type="compositionally biased region" description="Acidic residues" evidence="5">
    <location>
        <begin position="486"/>
        <end position="495"/>
    </location>
</feature>
<evidence type="ECO:0000256" key="3">
    <source>
        <dbReference type="ARBA" id="ARBA00023136"/>
    </source>
</evidence>
<keyword evidence="6" id="KW-0812">Transmembrane</keyword>
<feature type="compositionally biased region" description="Basic and acidic residues" evidence="5">
    <location>
        <begin position="473"/>
        <end position="485"/>
    </location>
</feature>
<dbReference type="Ensembl" id="ENSATET00000080636.1">
    <property type="protein sequence ID" value="ENSATEP00000072524.1"/>
    <property type="gene ID" value="ENSATEG00000026816.2"/>
</dbReference>
<dbReference type="Gene3D" id="2.60.40.10">
    <property type="entry name" value="Immunoglobulins"/>
    <property type="match status" value="2"/>
</dbReference>
<comment type="subcellular location">
    <subcellularLocation>
        <location evidence="1">Membrane</location>
    </subcellularLocation>
</comment>
<dbReference type="InterPro" id="IPR036179">
    <property type="entry name" value="Ig-like_dom_sf"/>
</dbReference>
<dbReference type="AlphaFoldDB" id="A0AAQ6IBZ2"/>
<keyword evidence="3 6" id="KW-0472">Membrane</keyword>
<feature type="compositionally biased region" description="Basic and acidic residues" evidence="5">
    <location>
        <begin position="450"/>
        <end position="462"/>
    </location>
</feature>
<evidence type="ECO:0000256" key="4">
    <source>
        <dbReference type="ARBA" id="ARBA00023180"/>
    </source>
</evidence>
<feature type="compositionally biased region" description="Acidic residues" evidence="5">
    <location>
        <begin position="463"/>
        <end position="472"/>
    </location>
</feature>
<evidence type="ECO:0000313" key="9">
    <source>
        <dbReference type="Proteomes" id="UP000265040"/>
    </source>
</evidence>
<keyword evidence="6" id="KW-1133">Transmembrane helix</keyword>
<dbReference type="PANTHER" id="PTHR12080">
    <property type="entry name" value="SIGNALING LYMPHOCYTIC ACTIVATION MOLECULE"/>
    <property type="match status" value="1"/>
</dbReference>
<dbReference type="SUPFAM" id="SSF48726">
    <property type="entry name" value="Immunoglobulin"/>
    <property type="match status" value="1"/>
</dbReference>
<evidence type="ECO:0008006" key="10">
    <source>
        <dbReference type="Google" id="ProtNLM"/>
    </source>
</evidence>
<dbReference type="PANTHER" id="PTHR12080:SF125">
    <property type="entry name" value="CD48 ANTIGEN-LIKE"/>
    <property type="match status" value="1"/>
</dbReference>
<keyword evidence="4" id="KW-0325">Glycoprotein</keyword>
<protein>
    <recommendedName>
        <fullName evidence="10">Ig-like domain-containing protein</fullName>
    </recommendedName>
</protein>
<dbReference type="Proteomes" id="UP000265040">
    <property type="component" value="Chromosome 2"/>
</dbReference>
<feature type="compositionally biased region" description="Acidic residues" evidence="5">
    <location>
        <begin position="507"/>
        <end position="516"/>
    </location>
</feature>
<feature type="region of interest" description="Disordered" evidence="5">
    <location>
        <begin position="343"/>
        <end position="567"/>
    </location>
</feature>
<evidence type="ECO:0000256" key="5">
    <source>
        <dbReference type="SAM" id="MobiDB-lite"/>
    </source>
</evidence>
<reference evidence="8" key="3">
    <citation type="submission" date="2025-09" db="UniProtKB">
        <authorList>
            <consortium name="Ensembl"/>
        </authorList>
    </citation>
    <scope>IDENTIFICATION</scope>
</reference>
<sequence>MLITFRSVLAAFMFLCFNVVVFTKNSDKTIYRAEGETGELFLDSVSGSITSVTWKHGADMAVEFSGGSTEAYRQFKGRSQVNSSTGALTITGLTRGDSGVYTAEINYKEQETKIQLLVISRVSKPTVSTSCNSGMTSCVYTCEANITGAEPVTYSWKLGDKLLDTETENITITKEEPESKMSIRCELKNPVSSDSSKSLDSPFHIFDRNRIVTIVFVGVALLGLIGGVGVLAFMYIKKLKSGEWKPAQHQGTSPEKEGLLPKATTVYAVSFHQSPNSSHEAEGSNGPEAPETSNHVQNSVPNNITEAQVIIHMENTSETDMPEGSNQNPTSECSLEAERTCLDDQETATDIPRTTSSTDNNREEGEEGEREEEGKKGEEGEEEEREEAKEEEGKKGEKGEEGGEEGEEGEREEAKEEEGKKGEEGEEEEREEAKEEEGKKGEEGEEEEREEAKEEEGKKGEEGGEEGEEGEREEAKEEEGKKGEEGGEEGEEAKEEEGKKGEKGEEGGEEGEEAKEEEGKKGEKGEEGGEEGEEGGEKVKGGGEKGEEGAEDEEGTLRNLEPGPSIR</sequence>
<evidence type="ECO:0000256" key="7">
    <source>
        <dbReference type="SAM" id="SignalP"/>
    </source>
</evidence>
<feature type="compositionally biased region" description="Basic and acidic residues" evidence="5">
    <location>
        <begin position="431"/>
        <end position="442"/>
    </location>
</feature>
<keyword evidence="9" id="KW-1185">Reference proteome</keyword>
<feature type="compositionally biased region" description="Basic and acidic residues" evidence="5">
    <location>
        <begin position="535"/>
        <end position="548"/>
    </location>
</feature>
<feature type="chain" id="PRO_5043759014" description="Ig-like domain-containing protein" evidence="7">
    <location>
        <begin position="24"/>
        <end position="567"/>
    </location>
</feature>
<feature type="compositionally biased region" description="Acidic residues" evidence="5">
    <location>
        <begin position="402"/>
        <end position="411"/>
    </location>
</feature>
<proteinExistence type="predicted"/>
<evidence type="ECO:0000313" key="8">
    <source>
        <dbReference type="Ensembl" id="ENSATEP00000072524.1"/>
    </source>
</evidence>
<gene>
    <name evidence="8" type="primary">AKAP12</name>
</gene>
<reference evidence="8 9" key="1">
    <citation type="submission" date="2021-04" db="EMBL/GenBank/DDBJ databases">
        <authorList>
            <consortium name="Wellcome Sanger Institute Data Sharing"/>
        </authorList>
    </citation>
    <scope>NUCLEOTIDE SEQUENCE [LARGE SCALE GENOMIC DNA]</scope>
</reference>
<dbReference type="InterPro" id="IPR013783">
    <property type="entry name" value="Ig-like_fold"/>
</dbReference>
<feature type="compositionally biased region" description="Basic and acidic residues" evidence="5">
    <location>
        <begin position="517"/>
        <end position="527"/>
    </location>
</feature>
<feature type="region of interest" description="Disordered" evidence="5">
    <location>
        <begin position="273"/>
        <end position="298"/>
    </location>
</feature>
<dbReference type="GO" id="GO:0016020">
    <property type="term" value="C:membrane"/>
    <property type="evidence" value="ECO:0007669"/>
    <property type="project" value="UniProtKB-SubCell"/>
</dbReference>
<name>A0AAQ6IBZ2_ANATE</name>
<keyword evidence="2 7" id="KW-0732">Signal</keyword>
<feature type="compositionally biased region" description="Basic and acidic residues" evidence="5">
    <location>
        <begin position="386"/>
        <end position="401"/>
    </location>
</feature>
<organism evidence="8 9">
    <name type="scientific">Anabas testudineus</name>
    <name type="common">Climbing perch</name>
    <name type="synonym">Anthias testudineus</name>
    <dbReference type="NCBI Taxonomy" id="64144"/>
    <lineage>
        <taxon>Eukaryota</taxon>
        <taxon>Metazoa</taxon>
        <taxon>Chordata</taxon>
        <taxon>Craniata</taxon>
        <taxon>Vertebrata</taxon>
        <taxon>Euteleostomi</taxon>
        <taxon>Actinopterygii</taxon>
        <taxon>Neopterygii</taxon>
        <taxon>Teleostei</taxon>
        <taxon>Neoteleostei</taxon>
        <taxon>Acanthomorphata</taxon>
        <taxon>Anabantaria</taxon>
        <taxon>Anabantiformes</taxon>
        <taxon>Anabantoidei</taxon>
        <taxon>Anabantidae</taxon>
        <taxon>Anabas</taxon>
    </lineage>
</organism>
<accession>A0AAQ6IBZ2</accession>
<dbReference type="InterPro" id="IPR015631">
    <property type="entry name" value="CD2/SLAM_rcpt"/>
</dbReference>
<evidence type="ECO:0000256" key="1">
    <source>
        <dbReference type="ARBA" id="ARBA00004370"/>
    </source>
</evidence>